<dbReference type="RefSeq" id="WP_182498428.1">
    <property type="nucleotide sequence ID" value="NZ_BMKM01000003.1"/>
</dbReference>
<organism evidence="3 4">
    <name type="scientific">Sphingobacterium cellulitidis</name>
    <dbReference type="NCBI Taxonomy" id="1768011"/>
    <lineage>
        <taxon>Bacteria</taxon>
        <taxon>Pseudomonadati</taxon>
        <taxon>Bacteroidota</taxon>
        <taxon>Sphingobacteriia</taxon>
        <taxon>Sphingobacteriales</taxon>
        <taxon>Sphingobacteriaceae</taxon>
        <taxon>Sphingobacterium</taxon>
    </lineage>
</organism>
<protein>
    <submittedName>
        <fullName evidence="3">Uncharacterized protein</fullName>
    </submittedName>
</protein>
<evidence type="ECO:0000259" key="2">
    <source>
        <dbReference type="Pfam" id="PF20469"/>
    </source>
</evidence>
<dbReference type="PANTHER" id="PTHR43581">
    <property type="entry name" value="ATP/GTP PHOSPHATASE"/>
    <property type="match status" value="1"/>
</dbReference>
<keyword evidence="4" id="KW-1185">Reference proteome</keyword>
<dbReference type="Gene3D" id="3.40.50.300">
    <property type="entry name" value="P-loop containing nucleotide triphosphate hydrolases"/>
    <property type="match status" value="1"/>
</dbReference>
<gene>
    <name evidence="3" type="ORF">GCM10011516_15170</name>
</gene>
<reference evidence="3" key="2">
    <citation type="submission" date="2020-09" db="EMBL/GenBank/DDBJ databases">
        <authorList>
            <person name="Sun Q."/>
            <person name="Zhou Y."/>
        </authorList>
    </citation>
    <scope>NUCLEOTIDE SEQUENCE</scope>
    <source>
        <strain evidence="3">CGMCC 1.15966</strain>
    </source>
</reference>
<feature type="domain" description="Endonuclease GajA/Old nuclease/RecF-like AAA" evidence="1">
    <location>
        <begin position="160"/>
        <end position="321"/>
    </location>
</feature>
<dbReference type="Proteomes" id="UP000614460">
    <property type="component" value="Unassembled WGS sequence"/>
</dbReference>
<evidence type="ECO:0000313" key="3">
    <source>
        <dbReference type="EMBL" id="GGE18490.1"/>
    </source>
</evidence>
<dbReference type="EMBL" id="BMKM01000003">
    <property type="protein sequence ID" value="GGE18490.1"/>
    <property type="molecule type" value="Genomic_DNA"/>
</dbReference>
<sequence>MSHIWLNGIAVTNYRSFGKRQFFQFPSSEYGKPVAIIGYNNVGKSNLLKAILYGIGESYINSKTFTDLDHHNLDANNNIEIISSIDASDYAPENVFGKQTIAGRYTITSALIENEIKTVCSPTFFGKNKHYNIFYVNFHNIKDEITTQKTGWGNLKSFLGKHIRKLIDLDEVMREKKEGFQEEVKASTYEVLRDSQLQSFINSIERNYQQNLRNTGCIVDFGLPHYEDIFLKMLFKIGLNGNGDNLMPIEHFGDGFISMFVMAVIQAIAESNTEDRGLFLFEEPESFLHENHQEYFYKAVLCRLAERGHQLIYTTHSDRMIDAFDTQGVIRLELDEQHRTVKKYNNVNSEVYPLDVLANRAEPVNIQRYNEYIKTVEPNLNRMLFSKKVLLVEGPNDVMVYKEIIRQKVWSAIQNREDIINPEKFAETYLNYENISFICHHGKTTALYIIELCKHFNIDYFVITDWDFHADELSFEDVVSFTTLADLHGSDLYIASNNKRDITNNWNLKNSAGIENIHFNTKRLEEVIGYDHNDKNSFKIWNHITADEFEISDRLFPESLESFLKIREQGRIIDINEDDGLPF</sequence>
<dbReference type="InterPro" id="IPR041685">
    <property type="entry name" value="AAA_GajA/Old/RecF-like"/>
</dbReference>
<dbReference type="InterPro" id="IPR051396">
    <property type="entry name" value="Bact_Antivir_Def_Nuclease"/>
</dbReference>
<dbReference type="PANTHER" id="PTHR43581:SF4">
    <property type="entry name" value="ATP_GTP PHOSPHATASE"/>
    <property type="match status" value="1"/>
</dbReference>
<evidence type="ECO:0000259" key="1">
    <source>
        <dbReference type="Pfam" id="PF13175"/>
    </source>
</evidence>
<proteinExistence type="predicted"/>
<dbReference type="Pfam" id="PF20469">
    <property type="entry name" value="OLD-like_TOPRIM"/>
    <property type="match status" value="1"/>
</dbReference>
<evidence type="ECO:0000313" key="4">
    <source>
        <dbReference type="Proteomes" id="UP000614460"/>
    </source>
</evidence>
<dbReference type="InterPro" id="IPR034139">
    <property type="entry name" value="TOPRIM_OLD"/>
</dbReference>
<dbReference type="SUPFAM" id="SSF52540">
    <property type="entry name" value="P-loop containing nucleoside triphosphate hydrolases"/>
    <property type="match status" value="1"/>
</dbReference>
<accession>A0A8H9KTB9</accession>
<dbReference type="Pfam" id="PF13175">
    <property type="entry name" value="AAA_15"/>
    <property type="match status" value="1"/>
</dbReference>
<name>A0A8H9KTB9_9SPHI</name>
<comment type="caution">
    <text evidence="3">The sequence shown here is derived from an EMBL/GenBank/DDBJ whole genome shotgun (WGS) entry which is preliminary data.</text>
</comment>
<feature type="domain" description="OLD protein-like TOPRIM" evidence="2">
    <location>
        <begin position="384"/>
        <end position="467"/>
    </location>
</feature>
<dbReference type="AlphaFoldDB" id="A0A8H9KTB9"/>
<dbReference type="InterPro" id="IPR027417">
    <property type="entry name" value="P-loop_NTPase"/>
</dbReference>
<reference evidence="3" key="1">
    <citation type="journal article" date="2014" name="Int. J. Syst. Evol. Microbiol.">
        <title>Complete genome sequence of Corynebacterium casei LMG S-19264T (=DSM 44701T), isolated from a smear-ripened cheese.</title>
        <authorList>
            <consortium name="US DOE Joint Genome Institute (JGI-PGF)"/>
            <person name="Walter F."/>
            <person name="Albersmeier A."/>
            <person name="Kalinowski J."/>
            <person name="Ruckert C."/>
        </authorList>
    </citation>
    <scope>NUCLEOTIDE SEQUENCE</scope>
    <source>
        <strain evidence="3">CGMCC 1.15966</strain>
    </source>
</reference>